<keyword evidence="5 6" id="KW-0472">Membrane</keyword>
<feature type="transmembrane region" description="Helical" evidence="6">
    <location>
        <begin position="70"/>
        <end position="88"/>
    </location>
</feature>
<accession>A0ABP3IGK5</accession>
<dbReference type="PANTHER" id="PTHR31566">
    <property type="entry name" value="CYTOCHROME C BIOGENESIS PROTEIN CCS1, CHLOROPLASTIC"/>
    <property type="match status" value="1"/>
</dbReference>
<evidence type="ECO:0000256" key="6">
    <source>
        <dbReference type="SAM" id="Phobius"/>
    </source>
</evidence>
<keyword evidence="2 6" id="KW-0812">Transmembrane</keyword>
<organism evidence="8 9">
    <name type="scientific">Paenibacillus motobuensis</name>
    <dbReference type="NCBI Taxonomy" id="295324"/>
    <lineage>
        <taxon>Bacteria</taxon>
        <taxon>Bacillati</taxon>
        <taxon>Bacillota</taxon>
        <taxon>Bacilli</taxon>
        <taxon>Bacillales</taxon>
        <taxon>Paenibacillaceae</taxon>
        <taxon>Paenibacillus</taxon>
    </lineage>
</organism>
<evidence type="ECO:0000313" key="8">
    <source>
        <dbReference type="EMBL" id="GAA0402849.1"/>
    </source>
</evidence>
<dbReference type="Proteomes" id="UP001500340">
    <property type="component" value="Unassembled WGS sequence"/>
</dbReference>
<keyword evidence="9" id="KW-1185">Reference proteome</keyword>
<proteinExistence type="predicted"/>
<dbReference type="EMBL" id="BAAACX010000016">
    <property type="protein sequence ID" value="GAA0402849.1"/>
    <property type="molecule type" value="Genomic_DNA"/>
</dbReference>
<dbReference type="PANTHER" id="PTHR31566:SF0">
    <property type="entry name" value="CYTOCHROME C BIOGENESIS PROTEIN CCS1, CHLOROPLASTIC"/>
    <property type="match status" value="1"/>
</dbReference>
<dbReference type="InterPro" id="IPR007816">
    <property type="entry name" value="ResB-like_domain"/>
</dbReference>
<sequence>MALIENTKCECGHQNRVGTVLCESCGKPLDDRGDSKGLLEMRYDGVARRSQRVNPNFIDRIWNFFSSVKVAVYLIIFTLVGAMLGTIFEQESNFINFDPTTFYKDKYGQIGEIYYKLGLSHTYESWWFVLLLVMIGASLVICSLDRVLPLYKALSKQRIPKHMQFLTRQKVVYQGPLAEEGRDWVERAVKPLRKKGYRVHTEKSALLAEKQRFSRWGPYIIHIGLIVFLLAVLFRGLPGLHYDQHYWFPEGEKTKIPGTNLYLENEKFRVEYYSEDEMSEGFRKTGKVVAKLFETKAVLYECTANCDDPSKEPQLKEVQRHAIQVNDPLTYKGLRAYQFDFDLTPKLRSVQPVLVNQVTGEQYGKFKLEMNNPQQEFKLGPYTLELKNKFLDFSLNEQGQPISKSKDPNAPAFLFVVKGPDLPEEGSQFIYFPKQIDKERFQQDAINEKLGGLQNKLELDVQSMEDVDIIASSSYLNIRIDRAMPFVWLGLGIVMLGLIMSFYWQHRRIWLRIDEGILTLGAHTTKNWFGMRREVSSFLSAMGIEADEKSLENGGE</sequence>
<evidence type="ECO:0000256" key="2">
    <source>
        <dbReference type="ARBA" id="ARBA00022692"/>
    </source>
</evidence>
<comment type="caution">
    <text evidence="8">The sequence shown here is derived from an EMBL/GenBank/DDBJ whole genome shotgun (WGS) entry which is preliminary data.</text>
</comment>
<protein>
    <submittedName>
        <fullName evidence="8">Cytochrome c biogenesis protein ResB</fullName>
    </submittedName>
</protein>
<keyword evidence="3" id="KW-0201">Cytochrome c-type biogenesis</keyword>
<feature type="transmembrane region" description="Helical" evidence="6">
    <location>
        <begin position="219"/>
        <end position="237"/>
    </location>
</feature>
<keyword evidence="4 6" id="KW-1133">Transmembrane helix</keyword>
<gene>
    <name evidence="8" type="primary">resB</name>
    <name evidence="8" type="ORF">GCM10008933_36610</name>
</gene>
<feature type="domain" description="ResB-like" evidence="7">
    <location>
        <begin position="68"/>
        <end position="535"/>
    </location>
</feature>
<evidence type="ECO:0000256" key="4">
    <source>
        <dbReference type="ARBA" id="ARBA00022989"/>
    </source>
</evidence>
<feature type="transmembrane region" description="Helical" evidence="6">
    <location>
        <begin position="126"/>
        <end position="148"/>
    </location>
</feature>
<reference evidence="9" key="1">
    <citation type="journal article" date="2019" name="Int. J. Syst. Evol. Microbiol.">
        <title>The Global Catalogue of Microorganisms (GCM) 10K type strain sequencing project: providing services to taxonomists for standard genome sequencing and annotation.</title>
        <authorList>
            <consortium name="The Broad Institute Genomics Platform"/>
            <consortium name="The Broad Institute Genome Sequencing Center for Infectious Disease"/>
            <person name="Wu L."/>
            <person name="Ma J."/>
        </authorList>
    </citation>
    <scope>NUCLEOTIDE SEQUENCE [LARGE SCALE GENOMIC DNA]</scope>
    <source>
        <strain evidence="9">JCM 12774</strain>
    </source>
</reference>
<evidence type="ECO:0000313" key="9">
    <source>
        <dbReference type="Proteomes" id="UP001500340"/>
    </source>
</evidence>
<dbReference type="InterPro" id="IPR023494">
    <property type="entry name" value="Cyt_c_bgen_Ccs1/CcsB/ResB"/>
</dbReference>
<evidence type="ECO:0000259" key="7">
    <source>
        <dbReference type="Pfam" id="PF05140"/>
    </source>
</evidence>
<evidence type="ECO:0000256" key="3">
    <source>
        <dbReference type="ARBA" id="ARBA00022748"/>
    </source>
</evidence>
<evidence type="ECO:0000256" key="5">
    <source>
        <dbReference type="ARBA" id="ARBA00023136"/>
    </source>
</evidence>
<feature type="transmembrane region" description="Helical" evidence="6">
    <location>
        <begin position="486"/>
        <end position="504"/>
    </location>
</feature>
<name>A0ABP3IGK5_9BACL</name>
<dbReference type="Pfam" id="PF05140">
    <property type="entry name" value="ResB"/>
    <property type="match status" value="1"/>
</dbReference>
<comment type="subcellular location">
    <subcellularLocation>
        <location evidence="1">Membrane</location>
        <topology evidence="1">Multi-pass membrane protein</topology>
    </subcellularLocation>
</comment>
<evidence type="ECO:0000256" key="1">
    <source>
        <dbReference type="ARBA" id="ARBA00004141"/>
    </source>
</evidence>